<evidence type="ECO:0000313" key="4">
    <source>
        <dbReference type="Proteomes" id="UP000470771"/>
    </source>
</evidence>
<dbReference type="Pfam" id="PF17164">
    <property type="entry name" value="DUF5122"/>
    <property type="match status" value="3"/>
</dbReference>
<keyword evidence="4" id="KW-1185">Reference proteome</keyword>
<dbReference type="Proteomes" id="UP000470771">
    <property type="component" value="Unassembled WGS sequence"/>
</dbReference>
<accession>A0A6N9NJ99</accession>
<organism evidence="3 4">
    <name type="scientific">Acidiluteibacter ferrifornacis</name>
    <dbReference type="NCBI Taxonomy" id="2692424"/>
    <lineage>
        <taxon>Bacteria</taxon>
        <taxon>Pseudomonadati</taxon>
        <taxon>Bacteroidota</taxon>
        <taxon>Flavobacteriia</taxon>
        <taxon>Flavobacteriales</taxon>
        <taxon>Cryomorphaceae</taxon>
        <taxon>Acidiluteibacter</taxon>
    </lineage>
</organism>
<sequence>MKKGLTVIFILFNFQFIGTKAELCAQPSFAMDTTFQPFFNFNQGHGKGYVSMIWENPVTGTLHVAGSFRKFLGNDPFYSLMSMHRDGSRNFGFQGFNVQNHSFFYPINDSVFISSSSGFYFPMDIDGNPVWQNWLQMYQQTVSCSRAYWPYFFPNGSSLMTNSWNGNPNRCLISNPPNTYLGQSIVKVDSLGYYDSTFQHTTDGTVSGFWPYDSTRILVFGLPRLFTQYDGHIVNGLCRIYLDGTLDTTFHSPIIPGNGGFRPNLVEEDGKFFIIGNFQVYNHPSEWFSMLKLNADGSLDTTFNNMGRPIDSASNGSQIGSVVKTPDNGYLVGGVFNQVQGYVKNAIVKLDSNGNIEPQYFTSRGPDTTILFQFQGGISNIVESKFGGYYVMGDWTHWDGVPTQPIIRIHEMQTVGLKKNEQESVLLKVYPNPVQEQLYLEFLPNARITSILFYDLQGKVVQSFHQKVNSISVNGLKNGIYFLKVISEHGVSTEKVVVGK</sequence>
<reference evidence="3 4" key="1">
    <citation type="submission" date="2019-12" db="EMBL/GenBank/DDBJ databases">
        <authorList>
            <person name="Zhao J."/>
        </authorList>
    </citation>
    <scope>NUCLEOTIDE SEQUENCE [LARGE SCALE GENOMIC DNA]</scope>
    <source>
        <strain evidence="3 4">S-15</strain>
    </source>
</reference>
<proteinExistence type="predicted"/>
<dbReference type="AlphaFoldDB" id="A0A6N9NJ99"/>
<dbReference type="Gene3D" id="2.80.10.50">
    <property type="match status" value="1"/>
</dbReference>
<dbReference type="InterPro" id="IPR026444">
    <property type="entry name" value="Secre_tail"/>
</dbReference>
<evidence type="ECO:0000256" key="1">
    <source>
        <dbReference type="ARBA" id="ARBA00022729"/>
    </source>
</evidence>
<dbReference type="NCBIfam" id="TIGR04183">
    <property type="entry name" value="Por_Secre_tail"/>
    <property type="match status" value="1"/>
</dbReference>
<dbReference type="Pfam" id="PF18962">
    <property type="entry name" value="Por_Secre_tail"/>
    <property type="match status" value="1"/>
</dbReference>
<gene>
    <name evidence="3" type="ORF">GQN54_04015</name>
</gene>
<name>A0A6N9NJ99_9FLAO</name>
<protein>
    <submittedName>
        <fullName evidence="3">T9SS type A sorting domain-containing protein</fullName>
    </submittedName>
</protein>
<dbReference type="EMBL" id="WWNE01000004">
    <property type="protein sequence ID" value="NBG65267.1"/>
    <property type="molecule type" value="Genomic_DNA"/>
</dbReference>
<keyword evidence="1" id="KW-0732">Signal</keyword>
<dbReference type="InterPro" id="IPR013431">
    <property type="entry name" value="Delta_60_rpt"/>
</dbReference>
<evidence type="ECO:0000259" key="2">
    <source>
        <dbReference type="Pfam" id="PF18962"/>
    </source>
</evidence>
<comment type="caution">
    <text evidence="3">The sequence shown here is derived from an EMBL/GenBank/DDBJ whole genome shotgun (WGS) entry which is preliminary data.</text>
</comment>
<dbReference type="RefSeq" id="WP_160632223.1">
    <property type="nucleotide sequence ID" value="NZ_WWNE01000004.1"/>
</dbReference>
<evidence type="ECO:0000313" key="3">
    <source>
        <dbReference type="EMBL" id="NBG65267.1"/>
    </source>
</evidence>
<feature type="domain" description="Secretion system C-terminal sorting" evidence="2">
    <location>
        <begin position="429"/>
        <end position="498"/>
    </location>
</feature>